<evidence type="ECO:0000313" key="1">
    <source>
        <dbReference type="EMBL" id="APU01799.1"/>
    </source>
</evidence>
<protein>
    <submittedName>
        <fullName evidence="1">Uncharacterized protein</fullName>
    </submittedName>
</protein>
<name>A0A219YCT0_9CAUD</name>
<accession>A0A219YCT0</accession>
<dbReference type="Pfam" id="PF23835">
    <property type="entry name" value="DUF7205"/>
    <property type="match status" value="1"/>
</dbReference>
<dbReference type="EMBL" id="KY290955">
    <property type="protein sequence ID" value="APU01799.1"/>
    <property type="molecule type" value="Genomic_DNA"/>
</dbReference>
<proteinExistence type="predicted"/>
<dbReference type="InterPro" id="IPR055629">
    <property type="entry name" value="DUF7205"/>
</dbReference>
<reference evidence="1 2" key="1">
    <citation type="journal article" date="2017" name="Sci. Rep.">
        <title>Characterization and diversity of phages infecting Aeromonas salmonicida subsp. salmonicida.</title>
        <authorList>
            <person name="Vincent A.T."/>
            <person name="Paquet V.E."/>
            <person name="Bernatchez A."/>
            <person name="Tremblay D.M."/>
            <person name="Moineau S."/>
            <person name="Charette S.J."/>
        </authorList>
    </citation>
    <scope>NUCLEOTIDE SEQUENCE [LARGE SCALE GENOMIC DNA]</scope>
</reference>
<evidence type="ECO:0000313" key="2">
    <source>
        <dbReference type="Proteomes" id="UP000225215"/>
    </source>
</evidence>
<sequence>MRDMHGEEIKKGDYIIYGSDNGSSLFIGKVFKLGNKRCWFNRVHQPEVGVFEVWENNIHNRYYDRVSIYKRNI</sequence>
<organism evidence="1 2">
    <name type="scientific">Aeromonas phage 65.2</name>
    <dbReference type="NCBI Taxonomy" id="1932896"/>
    <lineage>
        <taxon>Viruses</taxon>
        <taxon>Duplodnaviria</taxon>
        <taxon>Heunggongvirae</taxon>
        <taxon>Uroviricota</taxon>
        <taxon>Caudoviricetes</taxon>
        <taxon>Pantevenvirales</taxon>
        <taxon>Straboviridae</taxon>
        <taxon>Emmerichvirinae</taxon>
        <taxon>Ishigurovirus</taxon>
        <taxon>Ishigurovirus osborne</taxon>
    </lineage>
</organism>
<dbReference type="Proteomes" id="UP000225215">
    <property type="component" value="Segment"/>
</dbReference>